<keyword evidence="5 6" id="KW-0408">Iron</keyword>
<keyword evidence="10" id="KW-1185">Reference proteome</keyword>
<dbReference type="InterPro" id="IPR002324">
    <property type="entry name" value="Cyt_c_ID"/>
</dbReference>
<dbReference type="EMBL" id="QYUP01000201">
    <property type="protein sequence ID" value="RJG08215.1"/>
    <property type="molecule type" value="Genomic_DNA"/>
</dbReference>
<evidence type="ECO:0000256" key="4">
    <source>
        <dbReference type="ARBA" id="ARBA00022982"/>
    </source>
</evidence>
<dbReference type="AlphaFoldDB" id="A0A418X6T9"/>
<evidence type="ECO:0000256" key="1">
    <source>
        <dbReference type="ARBA" id="ARBA00022448"/>
    </source>
</evidence>
<feature type="domain" description="Cytochrome c" evidence="8">
    <location>
        <begin position="8"/>
        <end position="102"/>
    </location>
</feature>
<organism evidence="9 10">
    <name type="scientific">Massilia cavernae</name>
    <dbReference type="NCBI Taxonomy" id="2320864"/>
    <lineage>
        <taxon>Bacteria</taxon>
        <taxon>Pseudomonadati</taxon>
        <taxon>Pseudomonadota</taxon>
        <taxon>Betaproteobacteria</taxon>
        <taxon>Burkholderiales</taxon>
        <taxon>Oxalobacteraceae</taxon>
        <taxon>Telluria group</taxon>
        <taxon>Massilia</taxon>
    </lineage>
</organism>
<feature type="binding site" description="covalent" evidence="6">
    <location>
        <position position="32"/>
    </location>
    <ligand>
        <name>heme c</name>
        <dbReference type="ChEBI" id="CHEBI:61717"/>
    </ligand>
</feature>
<evidence type="ECO:0000259" key="8">
    <source>
        <dbReference type="PROSITE" id="PS51007"/>
    </source>
</evidence>
<name>A0A418X6T9_9BURK</name>
<accession>A0A418X6T9</accession>
<dbReference type="GO" id="GO:0005506">
    <property type="term" value="F:iron ion binding"/>
    <property type="evidence" value="ECO:0007669"/>
    <property type="project" value="InterPro"/>
</dbReference>
<dbReference type="PRINTS" id="PR00606">
    <property type="entry name" value="CYTCHROMECID"/>
</dbReference>
<keyword evidence="1" id="KW-0813">Transport</keyword>
<sequence>MKTILIIGAIVGGATLASAASASAELAKAKNCMGCHSMTTKLVGPVFKDIANKYAGQDAENKIAQKILKGGVGAWGSVPMPPSPQLSDAEAHLLANWILSQK</sequence>
<evidence type="ECO:0000256" key="3">
    <source>
        <dbReference type="ARBA" id="ARBA00022723"/>
    </source>
</evidence>
<dbReference type="GO" id="GO:0009055">
    <property type="term" value="F:electron transfer activity"/>
    <property type="evidence" value="ECO:0007669"/>
    <property type="project" value="InterPro"/>
</dbReference>
<dbReference type="InterPro" id="IPR036909">
    <property type="entry name" value="Cyt_c-like_dom_sf"/>
</dbReference>
<feature type="signal peptide" evidence="7">
    <location>
        <begin position="1"/>
        <end position="19"/>
    </location>
</feature>
<gene>
    <name evidence="9" type="ORF">D3872_25035</name>
</gene>
<dbReference type="InterPro" id="IPR009056">
    <property type="entry name" value="Cyt_c-like_dom"/>
</dbReference>
<evidence type="ECO:0000313" key="10">
    <source>
        <dbReference type="Proteomes" id="UP000284006"/>
    </source>
</evidence>
<keyword evidence="3 6" id="KW-0479">Metal-binding</keyword>
<evidence type="ECO:0000256" key="7">
    <source>
        <dbReference type="SAM" id="SignalP"/>
    </source>
</evidence>
<dbReference type="SUPFAM" id="SSF46626">
    <property type="entry name" value="Cytochrome c"/>
    <property type="match status" value="1"/>
</dbReference>
<keyword evidence="2 6" id="KW-0349">Heme</keyword>
<comment type="caution">
    <text evidence="9">The sequence shown here is derived from an EMBL/GenBank/DDBJ whole genome shotgun (WGS) entry which is preliminary data.</text>
</comment>
<evidence type="ECO:0000313" key="9">
    <source>
        <dbReference type="EMBL" id="RJG08215.1"/>
    </source>
</evidence>
<evidence type="ECO:0000256" key="2">
    <source>
        <dbReference type="ARBA" id="ARBA00022617"/>
    </source>
</evidence>
<dbReference type="OrthoDB" id="9814063at2"/>
<dbReference type="GO" id="GO:0020037">
    <property type="term" value="F:heme binding"/>
    <property type="evidence" value="ECO:0007669"/>
    <property type="project" value="InterPro"/>
</dbReference>
<comment type="PTM">
    <text evidence="6">Binds 1 heme c group covalently per subunit.</text>
</comment>
<dbReference type="RefSeq" id="WP_119813305.1">
    <property type="nucleotide sequence ID" value="NZ_QYUP01000201.1"/>
</dbReference>
<keyword evidence="4" id="KW-0249">Electron transport</keyword>
<feature type="chain" id="PRO_5019527941" evidence="7">
    <location>
        <begin position="20"/>
        <end position="102"/>
    </location>
</feature>
<dbReference type="PROSITE" id="PS51007">
    <property type="entry name" value="CYTC"/>
    <property type="match status" value="1"/>
</dbReference>
<evidence type="ECO:0000256" key="6">
    <source>
        <dbReference type="PIRSR" id="PIRSR602324-1"/>
    </source>
</evidence>
<reference evidence="9 10" key="1">
    <citation type="submission" date="2018-09" db="EMBL/GenBank/DDBJ databases">
        <authorList>
            <person name="Zhu H."/>
        </authorList>
    </citation>
    <scope>NUCLEOTIDE SEQUENCE [LARGE SCALE GENOMIC DNA]</scope>
    <source>
        <strain evidence="9 10">K1S02-61</strain>
    </source>
</reference>
<feature type="binding site" description="covalent" evidence="6">
    <location>
        <position position="80"/>
    </location>
    <ligand>
        <name>heme c</name>
        <dbReference type="ChEBI" id="CHEBI:61717"/>
    </ligand>
</feature>
<dbReference type="Proteomes" id="UP000284006">
    <property type="component" value="Unassembled WGS sequence"/>
</dbReference>
<feature type="binding site" description="covalent" evidence="6">
    <location>
        <position position="36"/>
    </location>
    <ligand>
        <name>heme c</name>
        <dbReference type="ChEBI" id="CHEBI:61717"/>
    </ligand>
</feature>
<protein>
    <submittedName>
        <fullName evidence="9">Cytochrome C</fullName>
    </submittedName>
</protein>
<proteinExistence type="predicted"/>
<dbReference type="Gene3D" id="1.10.760.10">
    <property type="entry name" value="Cytochrome c-like domain"/>
    <property type="match status" value="1"/>
</dbReference>
<keyword evidence="7" id="KW-0732">Signal</keyword>
<dbReference type="Pfam" id="PF00034">
    <property type="entry name" value="Cytochrom_C"/>
    <property type="match status" value="1"/>
</dbReference>
<evidence type="ECO:0000256" key="5">
    <source>
        <dbReference type="ARBA" id="ARBA00023004"/>
    </source>
</evidence>